<sequence length="653" mass="74935">MPKFTKEQDVRLELGKLLNSFKIKIKDADQSSDAQLKLRLCKEIIDEYHVSMETLSNIDDYRKRTPRSREVAFKVIKDELRDQLAIAKGIYITEQMNWIFDSKNFSNLKKHIAAVKELIALARTSTKYKKEELKEQIQQAKKLLKELENQQQEEARVKETIINQPEDQNEVRPQEFAAVIKEEARVILETGVINEQVEPQQIKNQNDKNLEKETIETQIAPIEIQPPLCIEKTTETKANVFVMLQDLLNKANENDAQIVGRKYLLDFIASNQEQFNVLMANLPEDKKARFIEDMKPLQNLTNADSVKSTFLATMSWITMPMTVIVRSIAPPIVEQFNSLLPETQDSHCKAQLKKLISETLEDLRRNEATVTHQELDAKAPIFLDKEKANKESVKPIATQQKFEPIAKEAAQKALDKALLKTQQEHQQNFVPVAKEAAQKALDRALLKAQQEHQQNFVPVVKEAAQKSLDRALIKTQQEQHQQNFIPVAKEAATKARAQMLSKQKSEYFNYVKQLGVIVLDLQKKQKHNANYKNVTQVALDLYGKLKEAALFFEQPSAEGFEVFKQFCHYSINEAAGEFKQHRDLWHKVHPVLKGILGVIAALTVLPALMVATTKTGYVNTFFKTPETESSKKLERIKEMLERMEVEVEQKIKA</sequence>
<dbReference type="RefSeq" id="WP_003633510.1">
    <property type="nucleotide sequence ID" value="NC_013861.1"/>
</dbReference>
<dbReference type="EMBL" id="FN650140">
    <property type="protein sequence ID" value="CBJ10505.1"/>
    <property type="molecule type" value="Genomic_DNA"/>
</dbReference>
<dbReference type="HOGENOM" id="CLU_419663_0_0_6"/>
<reference evidence="2 3" key="1">
    <citation type="journal article" date="2010" name="PLoS Genet.">
        <title>Analysis of the Legionella longbeachae genome and transcriptome uncovers unique strategies to cause Legionnaires' disease.</title>
        <authorList>
            <person name="Cazalet C."/>
            <person name="Gomez-Valero L."/>
            <person name="Rusniok C."/>
            <person name="Lomma M."/>
            <person name="Dervins-Ravault D."/>
            <person name="Newton H."/>
            <person name="Sansom F."/>
            <person name="Jarraud S."/>
            <person name="Zidane N."/>
            <person name="Ma L."/>
            <person name="Bouchier C."/>
            <person name="Etienne J."/>
            <person name="Hartland E."/>
            <person name="Buchrieser C."/>
        </authorList>
    </citation>
    <scope>NUCLEOTIDE SEQUENCE [LARGE SCALE GENOMIC DNA]</scope>
    <source>
        <strain evidence="2 3">NSW150</strain>
    </source>
</reference>
<protein>
    <submittedName>
        <fullName evidence="2">Putative coiled-coil protein</fullName>
    </submittedName>
</protein>
<evidence type="ECO:0000313" key="3">
    <source>
        <dbReference type="Proteomes" id="UP000001060"/>
    </source>
</evidence>
<proteinExistence type="predicted"/>
<name>D3HNP2_LEGLN</name>
<keyword evidence="3" id="KW-1185">Reference proteome</keyword>
<keyword evidence="1" id="KW-0175">Coiled coil</keyword>
<dbReference type="eggNOG" id="COG0666">
    <property type="taxonomic scope" value="Bacteria"/>
</dbReference>
<dbReference type="GeneID" id="40924401"/>
<dbReference type="OrthoDB" id="5639867at2"/>
<gene>
    <name evidence="2" type="ordered locus">LLO_0177</name>
</gene>
<feature type="coiled-coil region" evidence="1">
    <location>
        <begin position="626"/>
        <end position="653"/>
    </location>
</feature>
<dbReference type="Proteomes" id="UP000001060">
    <property type="component" value="Chromosome"/>
</dbReference>
<accession>D3HNP2</accession>
<dbReference type="eggNOG" id="COG1511">
    <property type="taxonomic scope" value="Bacteria"/>
</dbReference>
<organism evidence="2 3">
    <name type="scientific">Legionella longbeachae serogroup 1 (strain NSW150)</name>
    <dbReference type="NCBI Taxonomy" id="661367"/>
    <lineage>
        <taxon>Bacteria</taxon>
        <taxon>Pseudomonadati</taxon>
        <taxon>Pseudomonadota</taxon>
        <taxon>Gammaproteobacteria</taxon>
        <taxon>Legionellales</taxon>
        <taxon>Legionellaceae</taxon>
        <taxon>Legionella</taxon>
    </lineage>
</organism>
<evidence type="ECO:0000256" key="1">
    <source>
        <dbReference type="SAM" id="Coils"/>
    </source>
</evidence>
<dbReference type="AlphaFoldDB" id="D3HNP2"/>
<feature type="coiled-coil region" evidence="1">
    <location>
        <begin position="123"/>
        <end position="164"/>
    </location>
</feature>
<evidence type="ECO:0000313" key="2">
    <source>
        <dbReference type="EMBL" id="CBJ10505.1"/>
    </source>
</evidence>
<dbReference type="KEGG" id="llo:LLO_0177"/>